<dbReference type="Pfam" id="PF03466">
    <property type="entry name" value="LysR_substrate"/>
    <property type="match status" value="1"/>
</dbReference>
<accession>A0ABS6TGT1</accession>
<gene>
    <name evidence="2" type="ORF">KUA55_15635</name>
</gene>
<dbReference type="InterPro" id="IPR005119">
    <property type="entry name" value="LysR_subst-bd"/>
</dbReference>
<dbReference type="Proteomes" id="UP000774130">
    <property type="component" value="Unassembled WGS sequence"/>
</dbReference>
<dbReference type="EMBL" id="JAHUZB010000007">
    <property type="protein sequence ID" value="MBV7392114.1"/>
    <property type="molecule type" value="Genomic_DNA"/>
</dbReference>
<dbReference type="RefSeq" id="WP_218327326.1">
    <property type="nucleotide sequence ID" value="NZ_JAHUZB010000007.1"/>
</dbReference>
<proteinExistence type="predicted"/>
<dbReference type="CDD" id="cd05466">
    <property type="entry name" value="PBP2_LTTR_substrate"/>
    <property type="match status" value="1"/>
</dbReference>
<name>A0ABS6TGT1_9ENTE</name>
<keyword evidence="3" id="KW-1185">Reference proteome</keyword>
<feature type="domain" description="LysR substrate-binding" evidence="1">
    <location>
        <begin position="3"/>
        <end position="109"/>
    </location>
</feature>
<evidence type="ECO:0000259" key="1">
    <source>
        <dbReference type="Pfam" id="PF03466"/>
    </source>
</evidence>
<evidence type="ECO:0000313" key="3">
    <source>
        <dbReference type="Proteomes" id="UP000774130"/>
    </source>
</evidence>
<sequence>MKAISLKALKENKFIDSSVNYEYDINRILRENNVSNQHVNVSTNDEESILEMVKQNLGLGLLFKSYIDHKHVTDLLVKPTEPLIHRRLGIAVRKSQLELPIIQNFIQSSKKVII</sequence>
<evidence type="ECO:0000313" key="2">
    <source>
        <dbReference type="EMBL" id="MBV7392114.1"/>
    </source>
</evidence>
<comment type="caution">
    <text evidence="2">The sequence shown here is derived from an EMBL/GenBank/DDBJ whole genome shotgun (WGS) entry which is preliminary data.</text>
</comment>
<organism evidence="2 3">
    <name type="scientific">Enterococcus alishanensis</name>
    <dbReference type="NCBI Taxonomy" id="1303817"/>
    <lineage>
        <taxon>Bacteria</taxon>
        <taxon>Bacillati</taxon>
        <taxon>Bacillota</taxon>
        <taxon>Bacilli</taxon>
        <taxon>Lactobacillales</taxon>
        <taxon>Enterococcaceae</taxon>
        <taxon>Enterococcus</taxon>
    </lineage>
</organism>
<reference evidence="2 3" key="1">
    <citation type="submission" date="2021-06" db="EMBL/GenBank/DDBJ databases">
        <title>Enterococcus alishanensis sp. nov., a novel lactic acid bacterium isolated from fresh coffee beans.</title>
        <authorList>
            <person name="Chen Y.-S."/>
        </authorList>
    </citation>
    <scope>NUCLEOTIDE SEQUENCE [LARGE SCALE GENOMIC DNA]</scope>
    <source>
        <strain evidence="2 3">ALS3</strain>
    </source>
</reference>
<protein>
    <submittedName>
        <fullName evidence="2">LysR family transcriptional regulator substrate-binding protein</fullName>
    </submittedName>
</protein>